<comment type="caution">
    <text evidence="2">The sequence shown here is derived from an EMBL/GenBank/DDBJ whole genome shotgun (WGS) entry which is preliminary data.</text>
</comment>
<name>A0ABT5P2A6_9PSED</name>
<feature type="signal peptide" evidence="1">
    <location>
        <begin position="1"/>
        <end position="21"/>
    </location>
</feature>
<keyword evidence="3" id="KW-1185">Reference proteome</keyword>
<protein>
    <submittedName>
        <fullName evidence="2">Fimbrial protein</fullName>
    </submittedName>
</protein>
<dbReference type="RefSeq" id="WP_273891291.1">
    <property type="nucleotide sequence ID" value="NZ_JAMDGP010000001.1"/>
</dbReference>
<keyword evidence="1" id="KW-0732">Signal</keyword>
<organism evidence="2 3">
    <name type="scientific">Pseudomonas rubra</name>
    <dbReference type="NCBI Taxonomy" id="2942627"/>
    <lineage>
        <taxon>Bacteria</taxon>
        <taxon>Pseudomonadati</taxon>
        <taxon>Pseudomonadota</taxon>
        <taxon>Gammaproteobacteria</taxon>
        <taxon>Pseudomonadales</taxon>
        <taxon>Pseudomonadaceae</taxon>
        <taxon>Pseudomonas</taxon>
    </lineage>
</organism>
<gene>
    <name evidence="2" type="ORF">M5G17_01725</name>
</gene>
<accession>A0ABT5P2A6</accession>
<proteinExistence type="predicted"/>
<feature type="chain" id="PRO_5046429914" evidence="1">
    <location>
        <begin position="22"/>
        <end position="161"/>
    </location>
</feature>
<dbReference type="InterPro" id="IPR007540">
    <property type="entry name" value="Fimbrial_CS1-type"/>
</dbReference>
<dbReference type="Gene3D" id="2.60.40.2040">
    <property type="entry name" value="CFA/I fimbrial subunit E, pilin domain"/>
    <property type="match status" value="1"/>
</dbReference>
<evidence type="ECO:0000313" key="2">
    <source>
        <dbReference type="EMBL" id="MDD1012402.1"/>
    </source>
</evidence>
<dbReference type="Proteomes" id="UP001148184">
    <property type="component" value="Unassembled WGS sequence"/>
</dbReference>
<evidence type="ECO:0000256" key="1">
    <source>
        <dbReference type="SAM" id="SignalP"/>
    </source>
</evidence>
<evidence type="ECO:0000313" key="3">
    <source>
        <dbReference type="Proteomes" id="UP001148184"/>
    </source>
</evidence>
<sequence>MNKFTLAAPFALLALSISAQAADPIQHQVTVVATVPTDSFYVVTPPGDNWTNDPQTLPWNHVREDFDSLSKQFDVKSTIGPISASLTSPASIASGGNQIGLNVMVGGVQLSPGTPEVVVPAAAAAGGTRIEFRLAANTPSGGYVPGNYQGMVGMMFETAAP</sequence>
<reference evidence="2 3" key="1">
    <citation type="submission" date="2022-05" db="EMBL/GenBank/DDBJ databases">
        <title>Novel Pseudomonas spp. Isolated from a Rainbow Trout Aquaculture Facility.</title>
        <authorList>
            <person name="Testerman T."/>
            <person name="Graf J."/>
        </authorList>
    </citation>
    <scope>NUCLEOTIDE SEQUENCE [LARGE SCALE GENOMIC DNA]</scope>
    <source>
        <strain evidence="2 3">ID1025</strain>
    </source>
</reference>
<dbReference type="EMBL" id="JAMDGZ010000002">
    <property type="protein sequence ID" value="MDD1012402.1"/>
    <property type="molecule type" value="Genomic_DNA"/>
</dbReference>
<dbReference type="Pfam" id="PF04449">
    <property type="entry name" value="Fimbrial_CS1"/>
    <property type="match status" value="1"/>
</dbReference>